<evidence type="ECO:0000313" key="3">
    <source>
        <dbReference type="Proteomes" id="UP000182486"/>
    </source>
</evidence>
<keyword evidence="3" id="KW-1185">Reference proteome</keyword>
<reference evidence="2 3" key="1">
    <citation type="submission" date="2016-09" db="EMBL/GenBank/DDBJ databases">
        <title>Couchioplanes caeruleus draft genome sequence.</title>
        <authorList>
            <person name="Sheehan J."/>
            <person name="Caffrey P."/>
        </authorList>
    </citation>
    <scope>NUCLEOTIDE SEQUENCE [LARGE SCALE GENOMIC DNA]</scope>
    <source>
        <strain evidence="2 3">DSM 43634</strain>
    </source>
</reference>
<protein>
    <submittedName>
        <fullName evidence="2">Uncharacterized protein</fullName>
    </submittedName>
</protein>
<comment type="caution">
    <text evidence="2">The sequence shown here is derived from an EMBL/GenBank/DDBJ whole genome shotgun (WGS) entry which is preliminary data.</text>
</comment>
<dbReference type="RefSeq" id="WP_071806024.1">
    <property type="nucleotide sequence ID" value="NZ_MEIA01000158.1"/>
</dbReference>
<dbReference type="EMBL" id="MEIA01000158">
    <property type="protein sequence ID" value="OJF13403.1"/>
    <property type="molecule type" value="Genomic_DNA"/>
</dbReference>
<evidence type="ECO:0000313" key="2">
    <source>
        <dbReference type="EMBL" id="OJF13403.1"/>
    </source>
</evidence>
<feature type="region of interest" description="Disordered" evidence="1">
    <location>
        <begin position="84"/>
        <end position="104"/>
    </location>
</feature>
<sequence length="174" mass="18890">MDANEYTPDPDRRPYTQLDRHFLAGDNTYHLIASGTGDDRIRLTVTGWGPSGEVVSELGGGISPADLPAVTEALTTTLSGLTALRAGRGTPPAAGRKPKRHPNLGVRWSTEDDERLVARYREGASERELMEEFGRSRGGIRARLEGLGEVAPEADLRYRTADHPATEEVPARAT</sequence>
<proteinExistence type="predicted"/>
<gene>
    <name evidence="2" type="ORF">BG844_15455</name>
</gene>
<organism evidence="2 3">
    <name type="scientific">Couchioplanes caeruleus subsp. caeruleus</name>
    <dbReference type="NCBI Taxonomy" id="56427"/>
    <lineage>
        <taxon>Bacteria</taxon>
        <taxon>Bacillati</taxon>
        <taxon>Actinomycetota</taxon>
        <taxon>Actinomycetes</taxon>
        <taxon>Micromonosporales</taxon>
        <taxon>Micromonosporaceae</taxon>
        <taxon>Couchioplanes</taxon>
    </lineage>
</organism>
<evidence type="ECO:0000256" key="1">
    <source>
        <dbReference type="SAM" id="MobiDB-lite"/>
    </source>
</evidence>
<dbReference type="Proteomes" id="UP000182486">
    <property type="component" value="Unassembled WGS sequence"/>
</dbReference>
<name>A0A1K0GVI9_9ACTN</name>
<feature type="region of interest" description="Disordered" evidence="1">
    <location>
        <begin position="155"/>
        <end position="174"/>
    </location>
</feature>
<accession>A0A1K0GVI9</accession>
<dbReference type="AlphaFoldDB" id="A0A1K0GVI9"/>